<dbReference type="Proteomes" id="UP000216961">
    <property type="component" value="Unassembled WGS sequence"/>
</dbReference>
<dbReference type="KEGG" id="bcir:C2I06_10430"/>
<name>A0A268F5I6_NIACI</name>
<dbReference type="AlphaFoldDB" id="A0A268F5I6"/>
<reference evidence="1 2" key="1">
    <citation type="submission" date="2017-07" db="EMBL/GenBank/DDBJ databases">
        <title>Isolation and whole genome analysis of endospore-forming bacteria from heroin.</title>
        <authorList>
            <person name="Kalinowski J."/>
            <person name="Ahrens B."/>
            <person name="Al-Dilaimi A."/>
            <person name="Winkler A."/>
            <person name="Wibberg D."/>
            <person name="Schleenbecker U."/>
            <person name="Ruckert C."/>
            <person name="Wolfel R."/>
            <person name="Grass G."/>
        </authorList>
    </citation>
    <scope>NUCLEOTIDE SEQUENCE [LARGE SCALE GENOMIC DNA]</scope>
    <source>
        <strain evidence="1 2">7521-2</strain>
    </source>
</reference>
<proteinExistence type="predicted"/>
<sequence length="50" mass="6165">MTLNIFFITITINRKRPTEEEQNHLQEIEQIFEETKTKQIRSGYFSNFHY</sequence>
<dbReference type="Pfam" id="PF09501">
    <property type="entry name" value="Bac_small_YrzI"/>
    <property type="match status" value="1"/>
</dbReference>
<organism evidence="1 2">
    <name type="scientific">Niallia circulans</name>
    <name type="common">Bacillus circulans</name>
    <dbReference type="NCBI Taxonomy" id="1397"/>
    <lineage>
        <taxon>Bacteria</taxon>
        <taxon>Bacillati</taxon>
        <taxon>Bacillota</taxon>
        <taxon>Bacilli</taxon>
        <taxon>Bacillales</taxon>
        <taxon>Bacillaceae</taxon>
        <taxon>Niallia</taxon>
    </lineage>
</organism>
<dbReference type="EMBL" id="NPBQ01000148">
    <property type="protein sequence ID" value="PAD80648.1"/>
    <property type="molecule type" value="Genomic_DNA"/>
</dbReference>
<evidence type="ECO:0000313" key="2">
    <source>
        <dbReference type="Proteomes" id="UP000216961"/>
    </source>
</evidence>
<accession>A0A268F5I6</accession>
<gene>
    <name evidence="1" type="ORF">CHH57_24110</name>
</gene>
<protein>
    <submittedName>
        <fullName evidence="1">Uncharacterized protein</fullName>
    </submittedName>
</protein>
<dbReference type="InterPro" id="IPR012655">
    <property type="entry name" value="YrzI"/>
</dbReference>
<evidence type="ECO:0000313" key="1">
    <source>
        <dbReference type="EMBL" id="PAD80648.1"/>
    </source>
</evidence>
<comment type="caution">
    <text evidence="1">The sequence shown here is derived from an EMBL/GenBank/DDBJ whole genome shotgun (WGS) entry which is preliminary data.</text>
</comment>
<dbReference type="RefSeq" id="WP_095258116.1">
    <property type="nucleotide sequence ID" value="NZ_CP026031.1"/>
</dbReference>